<keyword evidence="2" id="KW-1185">Reference proteome</keyword>
<accession>A0AAV5DN55</accession>
<sequence>MKRNTTLPLRHGSCCLHSSQQPPLLHCVSHENYVLRYYSVLLGTHETRLATEMIFRYIFLAHMSMLLAGAAAEGDLRARLLWRKLLPTLPTTVGALKEHPLINIS</sequence>
<reference evidence="1" key="2">
    <citation type="submission" date="2021-12" db="EMBL/GenBank/DDBJ databases">
        <title>Resequencing data analysis of finger millet.</title>
        <authorList>
            <person name="Hatakeyama M."/>
            <person name="Aluri S."/>
            <person name="Balachadran M.T."/>
            <person name="Sivarajan S.R."/>
            <person name="Poveda L."/>
            <person name="Shimizu-Inatsugi R."/>
            <person name="Schlapbach R."/>
            <person name="Sreeman S.M."/>
            <person name="Shimizu K.K."/>
        </authorList>
    </citation>
    <scope>NUCLEOTIDE SEQUENCE</scope>
</reference>
<reference evidence="1" key="1">
    <citation type="journal article" date="2018" name="DNA Res.">
        <title>Multiple hybrid de novo genome assembly of finger millet, an orphan allotetraploid crop.</title>
        <authorList>
            <person name="Hatakeyama M."/>
            <person name="Aluri S."/>
            <person name="Balachadran M.T."/>
            <person name="Sivarajan S.R."/>
            <person name="Patrignani A."/>
            <person name="Gruter S."/>
            <person name="Poveda L."/>
            <person name="Shimizu-Inatsugi R."/>
            <person name="Baeten J."/>
            <person name="Francoijs K.J."/>
            <person name="Nataraja K.N."/>
            <person name="Reddy Y.A.N."/>
            <person name="Phadnis S."/>
            <person name="Ravikumar R.L."/>
            <person name="Schlapbach R."/>
            <person name="Sreeman S.M."/>
            <person name="Shimizu K.K."/>
        </authorList>
    </citation>
    <scope>NUCLEOTIDE SEQUENCE</scope>
</reference>
<dbReference type="AlphaFoldDB" id="A0AAV5DN55"/>
<evidence type="ECO:0000313" key="1">
    <source>
        <dbReference type="EMBL" id="GJN11767.1"/>
    </source>
</evidence>
<protein>
    <submittedName>
        <fullName evidence="1">Uncharacterized protein</fullName>
    </submittedName>
</protein>
<gene>
    <name evidence="1" type="primary">ga29986</name>
    <name evidence="1" type="ORF">PR202_ga29986</name>
</gene>
<organism evidence="1 2">
    <name type="scientific">Eleusine coracana subsp. coracana</name>
    <dbReference type="NCBI Taxonomy" id="191504"/>
    <lineage>
        <taxon>Eukaryota</taxon>
        <taxon>Viridiplantae</taxon>
        <taxon>Streptophyta</taxon>
        <taxon>Embryophyta</taxon>
        <taxon>Tracheophyta</taxon>
        <taxon>Spermatophyta</taxon>
        <taxon>Magnoliopsida</taxon>
        <taxon>Liliopsida</taxon>
        <taxon>Poales</taxon>
        <taxon>Poaceae</taxon>
        <taxon>PACMAD clade</taxon>
        <taxon>Chloridoideae</taxon>
        <taxon>Cynodonteae</taxon>
        <taxon>Eleusininae</taxon>
        <taxon>Eleusine</taxon>
    </lineage>
</organism>
<comment type="caution">
    <text evidence="1">The sequence shown here is derived from an EMBL/GenBank/DDBJ whole genome shotgun (WGS) entry which is preliminary data.</text>
</comment>
<dbReference type="Proteomes" id="UP001054889">
    <property type="component" value="Unassembled WGS sequence"/>
</dbReference>
<dbReference type="EMBL" id="BQKI01000019">
    <property type="protein sequence ID" value="GJN11767.1"/>
    <property type="molecule type" value="Genomic_DNA"/>
</dbReference>
<name>A0AAV5DN55_ELECO</name>
<proteinExistence type="predicted"/>
<evidence type="ECO:0000313" key="2">
    <source>
        <dbReference type="Proteomes" id="UP001054889"/>
    </source>
</evidence>